<evidence type="ECO:0000313" key="1">
    <source>
        <dbReference type="EMBL" id="KAF2466528.1"/>
    </source>
</evidence>
<protein>
    <submittedName>
        <fullName evidence="1">Uncharacterized protein</fullName>
    </submittedName>
</protein>
<evidence type="ECO:0000313" key="2">
    <source>
        <dbReference type="Proteomes" id="UP000799755"/>
    </source>
</evidence>
<accession>A0ACB6QHQ9</accession>
<keyword evidence="2" id="KW-1185">Reference proteome</keyword>
<sequence length="155" mass="17784">MSLSSKVLAQPLPPSVRETYATLAERNKGQTLAIPYTLKQVAFATFLLHIAVLRSPVRIKSIPLLAIRLARRQSTTKAIKSLSKGWPQIFESRHPDLKQRRTRAIDWNRHNNNNMYGKITQWFKVINKECYMLEIVPGNTYSIDKAGDGYCDFYS</sequence>
<gene>
    <name evidence="1" type="ORF">BDR25DRAFT_236812</name>
</gene>
<reference evidence="1" key="1">
    <citation type="journal article" date="2020" name="Stud. Mycol.">
        <title>101 Dothideomycetes genomes: a test case for predicting lifestyles and emergence of pathogens.</title>
        <authorList>
            <person name="Haridas S."/>
            <person name="Albert R."/>
            <person name="Binder M."/>
            <person name="Bloem J."/>
            <person name="Labutti K."/>
            <person name="Salamov A."/>
            <person name="Andreopoulos B."/>
            <person name="Baker S."/>
            <person name="Barry K."/>
            <person name="Bills G."/>
            <person name="Bluhm B."/>
            <person name="Cannon C."/>
            <person name="Castanera R."/>
            <person name="Culley D."/>
            <person name="Daum C."/>
            <person name="Ezra D."/>
            <person name="Gonzalez J."/>
            <person name="Henrissat B."/>
            <person name="Kuo A."/>
            <person name="Liang C."/>
            <person name="Lipzen A."/>
            <person name="Lutzoni F."/>
            <person name="Magnuson J."/>
            <person name="Mondo S."/>
            <person name="Nolan M."/>
            <person name="Ohm R."/>
            <person name="Pangilinan J."/>
            <person name="Park H.-J."/>
            <person name="Ramirez L."/>
            <person name="Alfaro M."/>
            <person name="Sun H."/>
            <person name="Tritt A."/>
            <person name="Yoshinaga Y."/>
            <person name="Zwiers L.-H."/>
            <person name="Turgeon B."/>
            <person name="Goodwin S."/>
            <person name="Spatafora J."/>
            <person name="Crous P."/>
            <person name="Grigoriev I."/>
        </authorList>
    </citation>
    <scope>NUCLEOTIDE SEQUENCE</scope>
    <source>
        <strain evidence="1">ATCC 200398</strain>
    </source>
</reference>
<name>A0ACB6QHQ9_9PLEO</name>
<organism evidence="1 2">
    <name type="scientific">Lindgomyces ingoldianus</name>
    <dbReference type="NCBI Taxonomy" id="673940"/>
    <lineage>
        <taxon>Eukaryota</taxon>
        <taxon>Fungi</taxon>
        <taxon>Dikarya</taxon>
        <taxon>Ascomycota</taxon>
        <taxon>Pezizomycotina</taxon>
        <taxon>Dothideomycetes</taxon>
        <taxon>Pleosporomycetidae</taxon>
        <taxon>Pleosporales</taxon>
        <taxon>Lindgomycetaceae</taxon>
        <taxon>Lindgomyces</taxon>
    </lineage>
</organism>
<proteinExistence type="predicted"/>
<comment type="caution">
    <text evidence="1">The sequence shown here is derived from an EMBL/GenBank/DDBJ whole genome shotgun (WGS) entry which is preliminary data.</text>
</comment>
<dbReference type="Proteomes" id="UP000799755">
    <property type="component" value="Unassembled WGS sequence"/>
</dbReference>
<dbReference type="EMBL" id="MU003524">
    <property type="protein sequence ID" value="KAF2466528.1"/>
    <property type="molecule type" value="Genomic_DNA"/>
</dbReference>